<dbReference type="GO" id="GO:0016491">
    <property type="term" value="F:oxidoreductase activity"/>
    <property type="evidence" value="ECO:0007669"/>
    <property type="project" value="UniProtKB-KW"/>
</dbReference>
<keyword evidence="3" id="KW-1185">Reference proteome</keyword>
<protein>
    <submittedName>
        <fullName evidence="2">FAD-dependent oxidoreductase</fullName>
        <ecNumber evidence="2">1.-.-.-</ecNumber>
    </submittedName>
</protein>
<organism evidence="2 3">
    <name type="scientific">Promicromonospora kroppenstedtii</name>
    <dbReference type="NCBI Taxonomy" id="440482"/>
    <lineage>
        <taxon>Bacteria</taxon>
        <taxon>Bacillati</taxon>
        <taxon>Actinomycetota</taxon>
        <taxon>Actinomycetes</taxon>
        <taxon>Micrococcales</taxon>
        <taxon>Promicromonosporaceae</taxon>
        <taxon>Promicromonospora</taxon>
    </lineage>
</organism>
<dbReference type="Gene3D" id="3.50.50.60">
    <property type="entry name" value="FAD/NAD(P)-binding domain"/>
    <property type="match status" value="1"/>
</dbReference>
<reference evidence="2 3" key="1">
    <citation type="submission" date="2024-10" db="EMBL/GenBank/DDBJ databases">
        <title>The Natural Products Discovery Center: Release of the First 8490 Sequenced Strains for Exploring Actinobacteria Biosynthetic Diversity.</title>
        <authorList>
            <person name="Kalkreuter E."/>
            <person name="Kautsar S.A."/>
            <person name="Yang D."/>
            <person name="Bader C.D."/>
            <person name="Teijaro C.N."/>
            <person name="Fluegel L."/>
            <person name="Davis C.M."/>
            <person name="Simpson J.R."/>
            <person name="Lauterbach L."/>
            <person name="Steele A.D."/>
            <person name="Gui C."/>
            <person name="Meng S."/>
            <person name="Li G."/>
            <person name="Viehrig K."/>
            <person name="Ye F."/>
            <person name="Su P."/>
            <person name="Kiefer A.F."/>
            <person name="Nichols A."/>
            <person name="Cepeda A.J."/>
            <person name="Yan W."/>
            <person name="Fan B."/>
            <person name="Jiang Y."/>
            <person name="Adhikari A."/>
            <person name="Zheng C.-J."/>
            <person name="Schuster L."/>
            <person name="Cowan T.M."/>
            <person name="Smanski M.J."/>
            <person name="Chevrette M.G."/>
            <person name="De Carvalho L.P.S."/>
            <person name="Shen B."/>
        </authorList>
    </citation>
    <scope>NUCLEOTIDE SEQUENCE [LARGE SCALE GENOMIC DNA]</scope>
    <source>
        <strain evidence="2 3">NPDC019481</strain>
    </source>
</reference>
<dbReference type="InterPro" id="IPR036188">
    <property type="entry name" value="FAD/NAD-bd_sf"/>
</dbReference>
<name>A0ABW7XGR2_9MICO</name>
<sequence>MVKSWCHLCMRENETQLLVVGGGVGGVMAAVTAARRGIRVVLTEPTDWLGGVLTAQGVPPDEHVWIEQFGSTATYREYRNAVREYYRRYYPLTDEARSRRALNPGGAKVSDLCHEPRVTVAVLETLVAPLRGSGLLRVLLEHEPTAAETDGDRVTAVTVRSRRTGTTTVISADWVVDASETGELLPLAGVEHVTGAEARADTGEPHAAAVADPLNMQPVSVCFALDHRPEEDHTIDRPEGYDLFRTTRAVDWPEGQLSLTAPHPKTRKPVRHQFWPNPDDDPLAIRPDYADQRVGSMDRNLWTFRRIAARANFRPETYPSDLTLVNWPQMDYWGGPVFDHPDADAHVRAARELSRSFLYWLQTEAPRPDGGTGWPGLRLRGDVLGDTADGLAKSPYIRESRRIRAEHTIVEQELSLAVRGDAGAVTYADSVGVGMYRIDLHPSTGGDPYIDIGCCPFELPLGALVPVRVENLLPGAKNIGTTHITNGAYRMPLMEWNIGEVTGHLIAFCVQHKATPRQVRADEDLLADFTREVETAGIERHWPRVAGY</sequence>
<evidence type="ECO:0000256" key="1">
    <source>
        <dbReference type="SAM" id="MobiDB-lite"/>
    </source>
</evidence>
<dbReference type="EMBL" id="JBIRYI010000003">
    <property type="protein sequence ID" value="MFI2486543.1"/>
    <property type="molecule type" value="Genomic_DNA"/>
</dbReference>
<comment type="caution">
    <text evidence="2">The sequence shown here is derived from an EMBL/GenBank/DDBJ whole genome shotgun (WGS) entry which is preliminary data.</text>
</comment>
<dbReference type="PANTHER" id="PTHR42716">
    <property type="entry name" value="L-ASPARTATE OXIDASE"/>
    <property type="match status" value="1"/>
</dbReference>
<accession>A0ABW7XGR2</accession>
<evidence type="ECO:0000313" key="2">
    <source>
        <dbReference type="EMBL" id="MFI2486543.1"/>
    </source>
</evidence>
<keyword evidence="2" id="KW-0560">Oxidoreductase</keyword>
<dbReference type="EC" id="1.-.-.-" evidence="2"/>
<dbReference type="RefSeq" id="WP_397402536.1">
    <property type="nucleotide sequence ID" value="NZ_JBIRYI010000003.1"/>
</dbReference>
<dbReference type="PANTHER" id="PTHR42716:SF1">
    <property type="entry name" value="SLL0471 PROTEIN"/>
    <property type="match status" value="1"/>
</dbReference>
<dbReference type="PRINTS" id="PR00411">
    <property type="entry name" value="PNDRDTASEI"/>
</dbReference>
<dbReference type="SUPFAM" id="SSF51905">
    <property type="entry name" value="FAD/NAD(P)-binding domain"/>
    <property type="match status" value="1"/>
</dbReference>
<evidence type="ECO:0000313" key="3">
    <source>
        <dbReference type="Proteomes" id="UP001611580"/>
    </source>
</evidence>
<dbReference type="InterPro" id="IPR005288">
    <property type="entry name" value="NadB"/>
</dbReference>
<dbReference type="Pfam" id="PF12831">
    <property type="entry name" value="FAD_oxidored"/>
    <property type="match status" value="1"/>
</dbReference>
<feature type="region of interest" description="Disordered" evidence="1">
    <location>
        <begin position="257"/>
        <end position="279"/>
    </location>
</feature>
<dbReference type="Proteomes" id="UP001611580">
    <property type="component" value="Unassembled WGS sequence"/>
</dbReference>
<gene>
    <name evidence="2" type="ORF">ACH47X_06505</name>
</gene>
<proteinExistence type="predicted"/>